<proteinExistence type="predicted"/>
<name>A0A5P2AJE4_STRVZ</name>
<gene>
    <name evidence="1" type="ORF">DEJ46_00210</name>
</gene>
<accession>A0A5P2AJE4</accession>
<dbReference type="Proteomes" id="UP000324106">
    <property type="component" value="Chromosome"/>
</dbReference>
<organism evidence="1 2">
    <name type="scientific">Streptomyces venezuelae</name>
    <dbReference type="NCBI Taxonomy" id="54571"/>
    <lineage>
        <taxon>Bacteria</taxon>
        <taxon>Bacillati</taxon>
        <taxon>Actinomycetota</taxon>
        <taxon>Actinomycetes</taxon>
        <taxon>Kitasatosporales</taxon>
        <taxon>Streptomycetaceae</taxon>
        <taxon>Streptomyces</taxon>
    </lineage>
</organism>
<dbReference type="EMBL" id="CP029194">
    <property type="protein sequence ID" value="QES17728.1"/>
    <property type="molecule type" value="Genomic_DNA"/>
</dbReference>
<evidence type="ECO:0000313" key="2">
    <source>
        <dbReference type="Proteomes" id="UP000324106"/>
    </source>
</evidence>
<evidence type="ECO:0000313" key="1">
    <source>
        <dbReference type="EMBL" id="QES17728.1"/>
    </source>
</evidence>
<reference evidence="1 2" key="1">
    <citation type="submission" date="2018-05" db="EMBL/GenBank/DDBJ databases">
        <title>Streptomyces venezuelae.</title>
        <authorList>
            <person name="Kim W."/>
            <person name="Lee N."/>
            <person name="Cho B.-K."/>
        </authorList>
    </citation>
    <scope>NUCLEOTIDE SEQUENCE [LARGE SCALE GENOMIC DNA]</scope>
    <source>
        <strain evidence="1 2">ATCC 15068</strain>
    </source>
</reference>
<protein>
    <submittedName>
        <fullName evidence="1">Uncharacterized protein</fullName>
    </submittedName>
</protein>
<dbReference type="AlphaFoldDB" id="A0A5P2AJE4"/>
<sequence>MGVDMPLQHPEPPAEATEAISGKLRAVGPHAGANLSALGGAADPTDLTPTDPHEVYVLDLPDVLGDDPLAAARLTGWRYLLSDQQQVISSATTVLTDTGEHRFALFNRGPYVTGTVTALRTAADLPEVAAQDMRVRLLTVPALNLTTIWLHGEEADLLIPMAPVPKDLTSGQPYPAATVLATLREPAQALTAITPAGETGA</sequence>